<dbReference type="GO" id="GO:0019901">
    <property type="term" value="F:protein kinase binding"/>
    <property type="evidence" value="ECO:0007669"/>
    <property type="project" value="InterPro"/>
</dbReference>
<dbReference type="Proteomes" id="UP000298787">
    <property type="component" value="Chromosome 18"/>
</dbReference>
<feature type="region of interest" description="Disordered" evidence="3">
    <location>
        <begin position="35"/>
        <end position="60"/>
    </location>
</feature>
<organism evidence="4 5">
    <name type="scientific">Collichthys lucidus</name>
    <name type="common">Big head croaker</name>
    <name type="synonym">Sciaena lucida</name>
    <dbReference type="NCBI Taxonomy" id="240159"/>
    <lineage>
        <taxon>Eukaryota</taxon>
        <taxon>Metazoa</taxon>
        <taxon>Chordata</taxon>
        <taxon>Craniata</taxon>
        <taxon>Vertebrata</taxon>
        <taxon>Euteleostomi</taxon>
        <taxon>Actinopterygii</taxon>
        <taxon>Neopterygii</taxon>
        <taxon>Teleostei</taxon>
        <taxon>Neoteleostei</taxon>
        <taxon>Acanthomorphata</taxon>
        <taxon>Eupercaria</taxon>
        <taxon>Sciaenidae</taxon>
        <taxon>Collichthys</taxon>
    </lineage>
</organism>
<evidence type="ECO:0000256" key="1">
    <source>
        <dbReference type="ARBA" id="ARBA00010932"/>
    </source>
</evidence>
<sequence>MMKHTHRWCQTPPSVTVWVKPNSSHPLQVRRGLKRANGQDAEGPPGKSQPGQRQNGMYNTKRTPTIVIQRQEMVAFFRLFEYLEFQNKCLVTEDDLIKDFLWMDCCCKITDKYLLAMTFVYFKRACFTIAEYTRRNLFIAMYLANTMEEDEEESKYEIFPWALGKNWRKLFPRFLKQRDKLWARIEFRAAVSRHCCEEVMAILPSHFLWQRERLEHHSGAQRQYGDQDRAGFPRGPLASPVSCALCNRGSRFDEAQDSSSPSRGSSAKTPSPAFSHPLTSVLNLETTPQRATFHRNAVKKTKIQTRHSSCYCADEVPRDEFSCVSTYDTSMDWINEE</sequence>
<feature type="compositionally biased region" description="Polar residues" evidence="3">
    <location>
        <begin position="257"/>
        <end position="269"/>
    </location>
</feature>
<comment type="similarity">
    <text evidence="1">Belongs to the Speedy/Ringo family.</text>
</comment>
<evidence type="ECO:0000313" key="4">
    <source>
        <dbReference type="EMBL" id="TKS86275.1"/>
    </source>
</evidence>
<feature type="compositionally biased region" description="Polar residues" evidence="3">
    <location>
        <begin position="49"/>
        <end position="60"/>
    </location>
</feature>
<keyword evidence="2" id="KW-0131">Cell cycle</keyword>
<protein>
    <submittedName>
        <fullName evidence="4">Speedy protein A</fullName>
    </submittedName>
</protein>
<evidence type="ECO:0000313" key="5">
    <source>
        <dbReference type="Proteomes" id="UP000298787"/>
    </source>
</evidence>
<dbReference type="PANTHER" id="PTHR31545">
    <property type="entry name" value="SEEDY PROTEIN A/C FAMILY MEMBER"/>
    <property type="match status" value="1"/>
</dbReference>
<name>A0A4U5VGZ5_COLLU</name>
<dbReference type="STRING" id="240159.A0A4U5VGZ5"/>
<keyword evidence="5" id="KW-1185">Reference proteome</keyword>
<accession>A0A4U5VGZ5</accession>
<reference evidence="4 5" key="1">
    <citation type="submission" date="2019-01" db="EMBL/GenBank/DDBJ databases">
        <title>Genome Assembly of Collichthys lucidus.</title>
        <authorList>
            <person name="Cai M."/>
            <person name="Xiao S."/>
        </authorList>
    </citation>
    <scope>NUCLEOTIDE SEQUENCE [LARGE SCALE GENOMIC DNA]</scope>
    <source>
        <strain evidence="4">JT15FE1705JMU</strain>
        <tissue evidence="4">Muscle</tissue>
    </source>
</reference>
<dbReference type="PANTHER" id="PTHR31545:SF4">
    <property type="entry name" value="SPEEDY PROTEIN A"/>
    <property type="match status" value="1"/>
</dbReference>
<dbReference type="EMBL" id="CM014095">
    <property type="protein sequence ID" value="TKS86275.1"/>
    <property type="molecule type" value="Genomic_DNA"/>
</dbReference>
<dbReference type="InterPro" id="IPR020984">
    <property type="entry name" value="Speedy"/>
</dbReference>
<dbReference type="AlphaFoldDB" id="A0A4U5VGZ5"/>
<evidence type="ECO:0000256" key="2">
    <source>
        <dbReference type="ARBA" id="ARBA00023306"/>
    </source>
</evidence>
<evidence type="ECO:0000256" key="3">
    <source>
        <dbReference type="SAM" id="MobiDB-lite"/>
    </source>
</evidence>
<feature type="region of interest" description="Disordered" evidence="3">
    <location>
        <begin position="253"/>
        <end position="281"/>
    </location>
</feature>
<proteinExistence type="inferred from homology"/>
<gene>
    <name evidence="4" type="ORF">D9C73_020392</name>
</gene>
<dbReference type="InterPro" id="IPR052316">
    <property type="entry name" value="Speedy-Ringo_regulator"/>
</dbReference>
<dbReference type="Pfam" id="PF11357">
    <property type="entry name" value="Spy1"/>
    <property type="match status" value="1"/>
</dbReference>